<evidence type="ECO:0000313" key="2">
    <source>
        <dbReference type="Proteomes" id="UP001054837"/>
    </source>
</evidence>
<gene>
    <name evidence="1" type="ORF">CDAR_239851</name>
</gene>
<sequence>MGIAVDCIYLTLFQRGNKNTRTCFCGNSRMRGAPINCGTGEMTPGGCQWAETADSINSERERRSHFSLRLRKPFIIIGGLAPLKKKRSSKREKTT</sequence>
<accession>A0AAV4R200</accession>
<comment type="caution">
    <text evidence="1">The sequence shown here is derived from an EMBL/GenBank/DDBJ whole genome shotgun (WGS) entry which is preliminary data.</text>
</comment>
<proteinExistence type="predicted"/>
<evidence type="ECO:0000313" key="1">
    <source>
        <dbReference type="EMBL" id="GIY14387.1"/>
    </source>
</evidence>
<reference evidence="1 2" key="1">
    <citation type="submission" date="2021-06" db="EMBL/GenBank/DDBJ databases">
        <title>Caerostris darwini draft genome.</title>
        <authorList>
            <person name="Kono N."/>
            <person name="Arakawa K."/>
        </authorList>
    </citation>
    <scope>NUCLEOTIDE SEQUENCE [LARGE SCALE GENOMIC DNA]</scope>
</reference>
<dbReference type="AlphaFoldDB" id="A0AAV4R200"/>
<dbReference type="Proteomes" id="UP001054837">
    <property type="component" value="Unassembled WGS sequence"/>
</dbReference>
<keyword evidence="2" id="KW-1185">Reference proteome</keyword>
<protein>
    <submittedName>
        <fullName evidence="1">Uncharacterized protein</fullName>
    </submittedName>
</protein>
<name>A0AAV4R200_9ARAC</name>
<organism evidence="1 2">
    <name type="scientific">Caerostris darwini</name>
    <dbReference type="NCBI Taxonomy" id="1538125"/>
    <lineage>
        <taxon>Eukaryota</taxon>
        <taxon>Metazoa</taxon>
        <taxon>Ecdysozoa</taxon>
        <taxon>Arthropoda</taxon>
        <taxon>Chelicerata</taxon>
        <taxon>Arachnida</taxon>
        <taxon>Araneae</taxon>
        <taxon>Araneomorphae</taxon>
        <taxon>Entelegynae</taxon>
        <taxon>Araneoidea</taxon>
        <taxon>Araneidae</taxon>
        <taxon>Caerostris</taxon>
    </lineage>
</organism>
<dbReference type="EMBL" id="BPLQ01005361">
    <property type="protein sequence ID" value="GIY14387.1"/>
    <property type="molecule type" value="Genomic_DNA"/>
</dbReference>